<feature type="chain" id="PRO_5026703376" evidence="2">
    <location>
        <begin position="21"/>
        <end position="588"/>
    </location>
</feature>
<feature type="region of interest" description="Disordered" evidence="1">
    <location>
        <begin position="222"/>
        <end position="244"/>
    </location>
</feature>
<keyword evidence="2" id="KW-0732">Signal</keyword>
<sequence>MTTKRCAALLALLGASAAGCVEPVRLEPPPPEGELAVGESREVTLRFLRLDVEDFAQTLGLEELRRLPRKTLEETWLLDMELRPLVENALERFMNLPTEEAKALPQPAWNMFYLLHMTPENARLEGTALAGLSAVGEAVGISPSQILADLTGAGPNERIADHAIVTDVVLEQVVGTHPRARFRRGPSTEGHPEGLYPVDEGKIALSLHDVATDFASLSERFGPASLAPDDPRGPAHPGFLRSASGLSTSEGGFRMTVRLDVNALPYRGIDASHARVASVNSIGGQMDRAFDFTDPRWLEVEGLAEELSIREMTMTIAEDPRYLVPGTRRDPRPLGDSPVWSAAPWAEERVLAETGRRLAARIPPHCTSYSPAGEVSDPFEAVRVCIDADGWVQIDIDPSVILEGPPPAPGYFWDMLLEVAQARMHDGGLAEGEANVVMPVRDVPVGVSADVVVARIRENIEQNPAALRAMAEALTGNTRGDADFFYVKPEGRAEDWLYFVAPEDIREDAEGQPVRPYAYTDPGFYADPALGQKISSRVEIDGDTAHEKVRVEPGDRLYVKDAEGRVFEIVVSGKPSRYRLALVVTRAS</sequence>
<keyword evidence="3" id="KW-0808">Transferase</keyword>
<dbReference type="OrthoDB" id="5481086at2"/>
<evidence type="ECO:0000313" key="3">
    <source>
        <dbReference type="EMBL" id="MRG91994.1"/>
    </source>
</evidence>
<evidence type="ECO:0000256" key="1">
    <source>
        <dbReference type="SAM" id="MobiDB-lite"/>
    </source>
</evidence>
<dbReference type="EMBL" id="WJIE01000002">
    <property type="protein sequence ID" value="MRG91994.1"/>
    <property type="molecule type" value="Genomic_DNA"/>
</dbReference>
<dbReference type="GO" id="GO:0016740">
    <property type="term" value="F:transferase activity"/>
    <property type="evidence" value="ECO:0007669"/>
    <property type="project" value="UniProtKB-KW"/>
</dbReference>
<evidence type="ECO:0000256" key="2">
    <source>
        <dbReference type="SAM" id="SignalP"/>
    </source>
</evidence>
<reference evidence="3 4" key="1">
    <citation type="submission" date="2019-10" db="EMBL/GenBank/DDBJ databases">
        <title>A soil myxobacterium in the family Polyangiaceae.</title>
        <authorList>
            <person name="Li Y."/>
            <person name="Wang J."/>
        </authorList>
    </citation>
    <scope>NUCLEOTIDE SEQUENCE [LARGE SCALE GENOMIC DNA]</scope>
    <source>
        <strain evidence="3 4">DSM 14734</strain>
    </source>
</reference>
<organism evidence="3 4">
    <name type="scientific">Polyangium spumosum</name>
    <dbReference type="NCBI Taxonomy" id="889282"/>
    <lineage>
        <taxon>Bacteria</taxon>
        <taxon>Pseudomonadati</taxon>
        <taxon>Myxococcota</taxon>
        <taxon>Polyangia</taxon>
        <taxon>Polyangiales</taxon>
        <taxon>Polyangiaceae</taxon>
        <taxon>Polyangium</taxon>
    </lineage>
</organism>
<feature type="signal peptide" evidence="2">
    <location>
        <begin position="1"/>
        <end position="20"/>
    </location>
</feature>
<dbReference type="AlphaFoldDB" id="A0A6N7PPD0"/>
<comment type="caution">
    <text evidence="3">The sequence shown here is derived from an EMBL/GenBank/DDBJ whole genome shotgun (WGS) entry which is preliminary data.</text>
</comment>
<evidence type="ECO:0000313" key="4">
    <source>
        <dbReference type="Proteomes" id="UP000440224"/>
    </source>
</evidence>
<proteinExistence type="predicted"/>
<gene>
    <name evidence="3" type="ORF">GF068_08660</name>
</gene>
<dbReference type="Proteomes" id="UP000440224">
    <property type="component" value="Unassembled WGS sequence"/>
</dbReference>
<dbReference type="PROSITE" id="PS51257">
    <property type="entry name" value="PROKAR_LIPOPROTEIN"/>
    <property type="match status" value="1"/>
</dbReference>
<name>A0A6N7PPD0_9BACT</name>
<keyword evidence="4" id="KW-1185">Reference proteome</keyword>
<protein>
    <submittedName>
        <fullName evidence="3">Acetyltransferase</fullName>
    </submittedName>
</protein>
<dbReference type="RefSeq" id="WP_153818836.1">
    <property type="nucleotide sequence ID" value="NZ_WJIE01000002.1"/>
</dbReference>
<accession>A0A6N7PPD0</accession>